<evidence type="ECO:0000313" key="3">
    <source>
        <dbReference type="Proteomes" id="UP001642720"/>
    </source>
</evidence>
<feature type="region of interest" description="Disordered" evidence="1">
    <location>
        <begin position="1"/>
        <end position="149"/>
    </location>
</feature>
<evidence type="ECO:0000256" key="1">
    <source>
        <dbReference type="SAM" id="MobiDB-lite"/>
    </source>
</evidence>
<comment type="caution">
    <text evidence="2">The sequence shown here is derived from an EMBL/GenBank/DDBJ whole genome shotgun (WGS) entry which is preliminary data.</text>
</comment>
<organism evidence="2 3">
    <name type="scientific">Trichoderma ghanense</name>
    <dbReference type="NCBI Taxonomy" id="65468"/>
    <lineage>
        <taxon>Eukaryota</taxon>
        <taxon>Fungi</taxon>
        <taxon>Dikarya</taxon>
        <taxon>Ascomycota</taxon>
        <taxon>Pezizomycotina</taxon>
        <taxon>Sordariomycetes</taxon>
        <taxon>Hypocreomycetidae</taxon>
        <taxon>Hypocreales</taxon>
        <taxon>Hypocreaceae</taxon>
        <taxon>Trichoderma</taxon>
    </lineage>
</organism>
<dbReference type="RefSeq" id="XP_073561261.1">
    <property type="nucleotide sequence ID" value="XM_073700009.1"/>
</dbReference>
<keyword evidence="3" id="KW-1185">Reference proteome</keyword>
<dbReference type="EMBL" id="PPTA01000003">
    <property type="protein sequence ID" value="TFB05060.1"/>
    <property type="molecule type" value="Genomic_DNA"/>
</dbReference>
<sequence length="149" mass="15732">MASSYPSTIPLESGKNRPIRGPYSNVTKVVHDPQLDSLSRDGEWRPVPEESEPTAKASGAPSVQNGLSQQSIQDITVVSTGSASQEHDTALATRDPASSGGKSDSSSGSSCLPTEDKASDGTANHVHVDHDVSHMAPWVKDSLDVLRKQ</sequence>
<proteinExistence type="predicted"/>
<dbReference type="Proteomes" id="UP001642720">
    <property type="component" value="Unassembled WGS sequence"/>
</dbReference>
<feature type="compositionally biased region" description="Low complexity" evidence="1">
    <location>
        <begin position="98"/>
        <end position="110"/>
    </location>
</feature>
<accession>A0ABY2H9R5</accession>
<name>A0ABY2H9R5_9HYPO</name>
<gene>
    <name evidence="2" type="ORF">CCMA1212_002630</name>
</gene>
<feature type="compositionally biased region" description="Basic and acidic residues" evidence="1">
    <location>
        <begin position="29"/>
        <end position="48"/>
    </location>
</feature>
<feature type="compositionally biased region" description="Polar residues" evidence="1">
    <location>
        <begin position="61"/>
        <end position="84"/>
    </location>
</feature>
<dbReference type="GeneID" id="300574459"/>
<protein>
    <submittedName>
        <fullName evidence="2">Uncharacterized protein</fullName>
    </submittedName>
</protein>
<evidence type="ECO:0000313" key="2">
    <source>
        <dbReference type="EMBL" id="TFB05060.1"/>
    </source>
</evidence>
<reference evidence="2 3" key="1">
    <citation type="submission" date="2018-01" db="EMBL/GenBank/DDBJ databases">
        <title>Genome characterization of the sugarcane-associated fungus Trichoderma ghanense CCMA-1212 and their application in lignocelulose bioconversion.</title>
        <authorList>
            <person name="Steindorff A.S."/>
            <person name="Mendes T.D."/>
            <person name="Vilela E.S.D."/>
            <person name="Rodrigues D.S."/>
            <person name="Formighieri E.F."/>
            <person name="Melo I.S."/>
            <person name="Favaro L.C.L."/>
        </authorList>
    </citation>
    <scope>NUCLEOTIDE SEQUENCE [LARGE SCALE GENOMIC DNA]</scope>
    <source>
        <strain evidence="2 3">CCMA-1212</strain>
    </source>
</reference>